<name>A0A4V1M7C4_9BACT</name>
<keyword evidence="1" id="KW-0812">Transmembrane</keyword>
<evidence type="ECO:0000313" key="3">
    <source>
        <dbReference type="Proteomes" id="UP000290204"/>
    </source>
</evidence>
<organism evidence="2 3">
    <name type="scientific">Lacibacter luteus</name>
    <dbReference type="NCBI Taxonomy" id="2508719"/>
    <lineage>
        <taxon>Bacteria</taxon>
        <taxon>Pseudomonadati</taxon>
        <taxon>Bacteroidota</taxon>
        <taxon>Chitinophagia</taxon>
        <taxon>Chitinophagales</taxon>
        <taxon>Chitinophagaceae</taxon>
        <taxon>Lacibacter</taxon>
    </lineage>
</organism>
<keyword evidence="1" id="KW-1133">Transmembrane helix</keyword>
<evidence type="ECO:0000256" key="1">
    <source>
        <dbReference type="SAM" id="Phobius"/>
    </source>
</evidence>
<dbReference type="EMBL" id="SDHW01000004">
    <property type="protein sequence ID" value="RXK59254.1"/>
    <property type="molecule type" value="Genomic_DNA"/>
</dbReference>
<sequence>MKHLPSPNSKKKSLANCLPVAFLAVGLILFFNACNKTKTERQIVSEEQKEKEAFDALQERYKNVTSKGFTVETNEKLKTMIELEDGTMLSWEKYHQLNPRSNTFNTLQVPDDCNEAPESTILNTSLVFDCATGEYKLSAKFRILLDAQVLTQSPTNANNKTVGRVRIMDGNTQVDPATGYHQYNIAANNIVYIKETLNNGGVPCNEYEVSFSATFTYAQVPQLSGTNFRLSLRYYTVCGGQAYVTSEGSPFYTANIESDPCKRNDKVWINPAYSGMYAAIAGTNGLLGQGPVCNWPNYVNPCTHEISIYDITNGSYTLVGQETLLNTGFKSLSYLQVGKKYRFEYNNRKNQTCDFGAPPQYGTLSCRTPFKTIEDWQF</sequence>
<reference evidence="2 3" key="1">
    <citation type="submission" date="2019-01" db="EMBL/GenBank/DDBJ databases">
        <title>Lacibacter sp. strain TTM-7.</title>
        <authorList>
            <person name="Chen W.-M."/>
        </authorList>
    </citation>
    <scope>NUCLEOTIDE SEQUENCE [LARGE SCALE GENOMIC DNA]</scope>
    <source>
        <strain evidence="2 3">TTM-7</strain>
    </source>
</reference>
<proteinExistence type="predicted"/>
<feature type="transmembrane region" description="Helical" evidence="1">
    <location>
        <begin position="12"/>
        <end position="31"/>
    </location>
</feature>
<protein>
    <submittedName>
        <fullName evidence="2">Uncharacterized protein</fullName>
    </submittedName>
</protein>
<comment type="caution">
    <text evidence="2">The sequence shown here is derived from an EMBL/GenBank/DDBJ whole genome shotgun (WGS) entry which is preliminary data.</text>
</comment>
<evidence type="ECO:0000313" key="2">
    <source>
        <dbReference type="EMBL" id="RXK59254.1"/>
    </source>
</evidence>
<dbReference type="AlphaFoldDB" id="A0A4V1M7C4"/>
<keyword evidence="3" id="KW-1185">Reference proteome</keyword>
<keyword evidence="1" id="KW-0472">Membrane</keyword>
<gene>
    <name evidence="2" type="ORF">ESA94_14020</name>
</gene>
<dbReference type="Proteomes" id="UP000290204">
    <property type="component" value="Unassembled WGS sequence"/>
</dbReference>
<accession>A0A4V1M7C4</accession>
<dbReference type="RefSeq" id="WP_129131558.1">
    <property type="nucleotide sequence ID" value="NZ_SDHW01000004.1"/>
</dbReference>